<reference evidence="1" key="1">
    <citation type="submission" date="2023-02" db="EMBL/GenBank/DDBJ databases">
        <title>Actinomadura rubrobrunea NBRC 14622.</title>
        <authorList>
            <person name="Ichikawa N."/>
            <person name="Sato H."/>
            <person name="Tonouchi N."/>
        </authorList>
    </citation>
    <scope>NUCLEOTIDE SEQUENCE</scope>
    <source>
        <strain evidence="1">NBRC 14622</strain>
    </source>
</reference>
<sequence length="61" mass="6711">MSRPGPVVRVSSRGARRAVMRAAEVPNPVGPADQPLRITSELVWNTHMLCPHPCRVDPPDE</sequence>
<dbReference type="Proteomes" id="UP001165124">
    <property type="component" value="Unassembled WGS sequence"/>
</dbReference>
<protein>
    <submittedName>
        <fullName evidence="1">Uncharacterized protein</fullName>
    </submittedName>
</protein>
<gene>
    <name evidence="1" type="ORF">Arub01_43330</name>
</gene>
<keyword evidence="2" id="KW-1185">Reference proteome</keyword>
<accession>A0A9W6PX79</accession>
<evidence type="ECO:0000313" key="2">
    <source>
        <dbReference type="Proteomes" id="UP001165124"/>
    </source>
</evidence>
<name>A0A9W6PX79_9ACTN</name>
<organism evidence="1 2">
    <name type="scientific">Actinomadura rubrobrunea</name>
    <dbReference type="NCBI Taxonomy" id="115335"/>
    <lineage>
        <taxon>Bacteria</taxon>
        <taxon>Bacillati</taxon>
        <taxon>Actinomycetota</taxon>
        <taxon>Actinomycetes</taxon>
        <taxon>Streptosporangiales</taxon>
        <taxon>Thermomonosporaceae</taxon>
        <taxon>Actinomadura</taxon>
    </lineage>
</organism>
<proteinExistence type="predicted"/>
<dbReference type="AlphaFoldDB" id="A0A9W6PX79"/>
<comment type="caution">
    <text evidence="1">The sequence shown here is derived from an EMBL/GenBank/DDBJ whole genome shotgun (WGS) entry which is preliminary data.</text>
</comment>
<dbReference type="EMBL" id="BSRZ01000012">
    <property type="protein sequence ID" value="GLW66089.1"/>
    <property type="molecule type" value="Genomic_DNA"/>
</dbReference>
<evidence type="ECO:0000313" key="1">
    <source>
        <dbReference type="EMBL" id="GLW66089.1"/>
    </source>
</evidence>